<dbReference type="InterPro" id="IPR013094">
    <property type="entry name" value="AB_hydrolase_3"/>
</dbReference>
<dbReference type="EMBL" id="JAODYH010000004">
    <property type="protein sequence ID" value="MCT9810843.1"/>
    <property type="molecule type" value="Genomic_DNA"/>
</dbReference>
<comment type="similarity">
    <text evidence="1">Belongs to the 'GDXG' lipolytic enzyme family.</text>
</comment>
<dbReference type="PANTHER" id="PTHR48081:SF30">
    <property type="entry name" value="ACETYL-HYDROLASE LIPR-RELATED"/>
    <property type="match status" value="1"/>
</dbReference>
<dbReference type="PANTHER" id="PTHR48081">
    <property type="entry name" value="AB HYDROLASE SUPERFAMILY PROTEIN C4A8.06C"/>
    <property type="match status" value="1"/>
</dbReference>
<feature type="domain" description="Alpha/beta hydrolase fold-3" evidence="3">
    <location>
        <begin position="75"/>
        <end position="275"/>
    </location>
</feature>
<dbReference type="Gene3D" id="3.40.50.1820">
    <property type="entry name" value="alpha/beta hydrolase"/>
    <property type="match status" value="1"/>
</dbReference>
<sequence length="304" mass="32556">MQASDNEIRLFKQAWTAYAAELAQSPPSLIQQRQAFDQQHGAVPVAEGCEVHPIRSDTVQGELIIPAGADRSKALVYHHGGGYTFGSALSHRHLVSRLAKAAGVVAYNMDYRLAPEHPYPLAIDDALAAYRYVRSQGFDAADLVFAGESAGGNLTAALLLRLRSLGLEQPAGAYLLSPWLDMTQSAEAYETRAAHDPMLSRAALDQCMQAYCAGHAADDPMISPVKADLAGLPALFLQVGSDEVLLSDAMTFAQRAAHAGIGVRLHVWPEMVHAWPLFHPALPTAGLGAIAEAGDWIASRLGTR</sequence>
<keyword evidence="5" id="KW-1185">Reference proteome</keyword>
<gene>
    <name evidence="4" type="ORF">N0K08_09365</name>
</gene>
<comment type="caution">
    <text evidence="4">The sequence shown here is derived from an EMBL/GenBank/DDBJ whole genome shotgun (WGS) entry which is preliminary data.</text>
</comment>
<evidence type="ECO:0000259" key="3">
    <source>
        <dbReference type="Pfam" id="PF07859"/>
    </source>
</evidence>
<evidence type="ECO:0000256" key="1">
    <source>
        <dbReference type="ARBA" id="ARBA00010515"/>
    </source>
</evidence>
<dbReference type="SUPFAM" id="SSF53474">
    <property type="entry name" value="alpha/beta-Hydrolases"/>
    <property type="match status" value="1"/>
</dbReference>
<name>A0ABT2PKT3_9BURK</name>
<dbReference type="Pfam" id="PF07859">
    <property type="entry name" value="Abhydrolase_3"/>
    <property type="match status" value="1"/>
</dbReference>
<organism evidence="4 5">
    <name type="scientific">Acidovorax bellezanensis</name>
    <dbReference type="NCBI Taxonomy" id="2976702"/>
    <lineage>
        <taxon>Bacteria</taxon>
        <taxon>Pseudomonadati</taxon>
        <taxon>Pseudomonadota</taxon>
        <taxon>Betaproteobacteria</taxon>
        <taxon>Burkholderiales</taxon>
        <taxon>Comamonadaceae</taxon>
        <taxon>Acidovorax</taxon>
    </lineage>
</organism>
<dbReference type="InterPro" id="IPR029058">
    <property type="entry name" value="AB_hydrolase_fold"/>
</dbReference>
<dbReference type="InterPro" id="IPR050300">
    <property type="entry name" value="GDXG_lipolytic_enzyme"/>
</dbReference>
<dbReference type="GO" id="GO:0016787">
    <property type="term" value="F:hydrolase activity"/>
    <property type="evidence" value="ECO:0007669"/>
    <property type="project" value="UniProtKB-KW"/>
</dbReference>
<keyword evidence="2 4" id="KW-0378">Hydrolase</keyword>
<accession>A0ABT2PKT3</accession>
<evidence type="ECO:0000313" key="4">
    <source>
        <dbReference type="EMBL" id="MCT9810843.1"/>
    </source>
</evidence>
<reference evidence="4 5" key="1">
    <citation type="submission" date="2022-09" db="EMBL/GenBank/DDBJ databases">
        <title>Draft genome of isolate Be4.</title>
        <authorList>
            <person name="Sanchez-Castro I."/>
            <person name="Martinez-Rodriguez P."/>
            <person name="Descostes M."/>
            <person name="Merroun M."/>
        </authorList>
    </citation>
    <scope>NUCLEOTIDE SEQUENCE [LARGE SCALE GENOMIC DNA]</scope>
    <source>
        <strain evidence="4 5">Be4</strain>
    </source>
</reference>
<protein>
    <submittedName>
        <fullName evidence="4">Alpha/beta hydrolase</fullName>
    </submittedName>
</protein>
<evidence type="ECO:0000313" key="5">
    <source>
        <dbReference type="Proteomes" id="UP001525968"/>
    </source>
</evidence>
<evidence type="ECO:0000256" key="2">
    <source>
        <dbReference type="ARBA" id="ARBA00022801"/>
    </source>
</evidence>
<proteinExistence type="inferred from homology"/>
<dbReference type="RefSeq" id="WP_261499980.1">
    <property type="nucleotide sequence ID" value="NZ_JAODYH010000004.1"/>
</dbReference>
<dbReference type="Proteomes" id="UP001525968">
    <property type="component" value="Unassembled WGS sequence"/>
</dbReference>